<dbReference type="AlphaFoldDB" id="A0A1J8Q2Q3"/>
<protein>
    <submittedName>
        <fullName evidence="2">Uncharacterized protein</fullName>
    </submittedName>
</protein>
<reference evidence="2 3" key="1">
    <citation type="submission" date="2016-03" db="EMBL/GenBank/DDBJ databases">
        <title>Comparative genomics of the ectomycorrhizal sister species Rhizopogon vinicolor and Rhizopogon vesiculosus (Basidiomycota: Boletales) reveals a divergence of the mating type B locus.</title>
        <authorList>
            <person name="Mujic A.B."/>
            <person name="Kuo A."/>
            <person name="Tritt A."/>
            <person name="Lipzen A."/>
            <person name="Chen C."/>
            <person name="Johnson J."/>
            <person name="Sharma A."/>
            <person name="Barry K."/>
            <person name="Grigoriev I.V."/>
            <person name="Spatafora J.W."/>
        </authorList>
    </citation>
    <scope>NUCLEOTIDE SEQUENCE [LARGE SCALE GENOMIC DNA]</scope>
    <source>
        <strain evidence="2 3">AM-OR11-056</strain>
    </source>
</reference>
<organism evidence="2 3">
    <name type="scientific">Rhizopogon vesiculosus</name>
    <dbReference type="NCBI Taxonomy" id="180088"/>
    <lineage>
        <taxon>Eukaryota</taxon>
        <taxon>Fungi</taxon>
        <taxon>Dikarya</taxon>
        <taxon>Basidiomycota</taxon>
        <taxon>Agaricomycotina</taxon>
        <taxon>Agaricomycetes</taxon>
        <taxon>Agaricomycetidae</taxon>
        <taxon>Boletales</taxon>
        <taxon>Suillineae</taxon>
        <taxon>Rhizopogonaceae</taxon>
        <taxon>Rhizopogon</taxon>
    </lineage>
</organism>
<proteinExistence type="predicted"/>
<dbReference type="EMBL" id="LVVM01006633">
    <property type="protein sequence ID" value="OJA07520.1"/>
    <property type="molecule type" value="Genomic_DNA"/>
</dbReference>
<keyword evidence="3" id="KW-1185">Reference proteome</keyword>
<gene>
    <name evidence="2" type="ORF">AZE42_10752</name>
</gene>
<feature type="region of interest" description="Disordered" evidence="1">
    <location>
        <begin position="1"/>
        <end position="24"/>
    </location>
</feature>
<evidence type="ECO:0000313" key="2">
    <source>
        <dbReference type="EMBL" id="OJA07520.1"/>
    </source>
</evidence>
<sequence>MTSTTSTSENHPQNLPSGPSTSSRPLAFPYQIRHISWHNLAYITDYTIHPYINPSENWL</sequence>
<evidence type="ECO:0000256" key="1">
    <source>
        <dbReference type="SAM" id="MobiDB-lite"/>
    </source>
</evidence>
<name>A0A1J8Q2Q3_9AGAM</name>
<accession>A0A1J8Q2Q3</accession>
<evidence type="ECO:0000313" key="3">
    <source>
        <dbReference type="Proteomes" id="UP000183567"/>
    </source>
</evidence>
<comment type="caution">
    <text evidence="2">The sequence shown here is derived from an EMBL/GenBank/DDBJ whole genome shotgun (WGS) entry which is preliminary data.</text>
</comment>
<dbReference type="Proteomes" id="UP000183567">
    <property type="component" value="Unassembled WGS sequence"/>
</dbReference>